<keyword evidence="2" id="KW-1133">Transmembrane helix</keyword>
<gene>
    <name evidence="3" type="ORF">L596_028354</name>
</gene>
<dbReference type="Proteomes" id="UP000298663">
    <property type="component" value="Unassembled WGS sequence"/>
</dbReference>
<dbReference type="EMBL" id="AZBU02000011">
    <property type="protein sequence ID" value="TKR61211.1"/>
    <property type="molecule type" value="Genomic_DNA"/>
</dbReference>
<protein>
    <submittedName>
        <fullName evidence="3">Uncharacterized protein</fullName>
    </submittedName>
</protein>
<feature type="region of interest" description="Disordered" evidence="1">
    <location>
        <begin position="112"/>
        <end position="175"/>
    </location>
</feature>
<sequence length="301" mass="34013">MKHKPFEPIPDQEYFAVAGGAEDPLVKKSKRKTVEYEPLASKINISPPPYCVGSEDLALVMPVGPCSVVAEATVPPVLPMESEVDVTIMRRRTKKDKGRKRVDFPLDSLKLDVSSSESRSKRRLKEKFLSKKRKENRSRGNSSDSLKRAQKSKNSSTTSASVRSRPIEARRQKSEIFKTPPLGFPEYEIIACPTPQNTPEALEFPCPKPLPPLPQTPHLKVPDQITQRAPSPTDNELKRIRKAQMWEIAALESQQQRRESPLRRRQKICAWITIGVVLTVGFTLNFVGIIAIVTNFRFSFR</sequence>
<keyword evidence="2" id="KW-0472">Membrane</keyword>
<organism evidence="3 4">
    <name type="scientific">Steinernema carpocapsae</name>
    <name type="common">Entomopathogenic nematode</name>
    <dbReference type="NCBI Taxonomy" id="34508"/>
    <lineage>
        <taxon>Eukaryota</taxon>
        <taxon>Metazoa</taxon>
        <taxon>Ecdysozoa</taxon>
        <taxon>Nematoda</taxon>
        <taxon>Chromadorea</taxon>
        <taxon>Rhabditida</taxon>
        <taxon>Tylenchina</taxon>
        <taxon>Panagrolaimomorpha</taxon>
        <taxon>Strongyloidoidea</taxon>
        <taxon>Steinernematidae</taxon>
        <taxon>Steinernema</taxon>
    </lineage>
</organism>
<feature type="compositionally biased region" description="Polar residues" evidence="1">
    <location>
        <begin position="152"/>
        <end position="162"/>
    </location>
</feature>
<feature type="compositionally biased region" description="Basic residues" evidence="1">
    <location>
        <begin position="120"/>
        <end position="136"/>
    </location>
</feature>
<keyword evidence="4" id="KW-1185">Reference proteome</keyword>
<reference evidence="3 4" key="1">
    <citation type="journal article" date="2015" name="Genome Biol.">
        <title>Comparative genomics of Steinernema reveals deeply conserved gene regulatory networks.</title>
        <authorList>
            <person name="Dillman A.R."/>
            <person name="Macchietto M."/>
            <person name="Porter C.F."/>
            <person name="Rogers A."/>
            <person name="Williams B."/>
            <person name="Antoshechkin I."/>
            <person name="Lee M.M."/>
            <person name="Goodwin Z."/>
            <person name="Lu X."/>
            <person name="Lewis E.E."/>
            <person name="Goodrich-Blair H."/>
            <person name="Stock S.P."/>
            <person name="Adams B.J."/>
            <person name="Sternberg P.W."/>
            <person name="Mortazavi A."/>
        </authorList>
    </citation>
    <scope>NUCLEOTIDE SEQUENCE [LARGE SCALE GENOMIC DNA]</scope>
    <source>
        <strain evidence="3 4">ALL</strain>
    </source>
</reference>
<evidence type="ECO:0000313" key="4">
    <source>
        <dbReference type="Proteomes" id="UP000298663"/>
    </source>
</evidence>
<proteinExistence type="predicted"/>
<name>A0A4U5LY64_STECR</name>
<dbReference type="AlphaFoldDB" id="A0A4U5LY64"/>
<keyword evidence="2" id="KW-0812">Transmembrane</keyword>
<accession>A0A4U5LY64</accession>
<feature type="compositionally biased region" description="Basic and acidic residues" evidence="1">
    <location>
        <begin position="165"/>
        <end position="175"/>
    </location>
</feature>
<comment type="caution">
    <text evidence="3">The sequence shown here is derived from an EMBL/GenBank/DDBJ whole genome shotgun (WGS) entry which is preliminary data.</text>
</comment>
<evidence type="ECO:0000256" key="2">
    <source>
        <dbReference type="SAM" id="Phobius"/>
    </source>
</evidence>
<feature type="transmembrane region" description="Helical" evidence="2">
    <location>
        <begin position="268"/>
        <end position="293"/>
    </location>
</feature>
<reference evidence="3 4" key="2">
    <citation type="journal article" date="2019" name="G3 (Bethesda)">
        <title>Hybrid Assembly of the Genome of the Entomopathogenic Nematode Steinernema carpocapsae Identifies the X-Chromosome.</title>
        <authorList>
            <person name="Serra L."/>
            <person name="Macchietto M."/>
            <person name="Macias-Munoz A."/>
            <person name="McGill C.J."/>
            <person name="Rodriguez I.M."/>
            <person name="Rodriguez B."/>
            <person name="Murad R."/>
            <person name="Mortazavi A."/>
        </authorList>
    </citation>
    <scope>NUCLEOTIDE SEQUENCE [LARGE SCALE GENOMIC DNA]</scope>
    <source>
        <strain evidence="3 4">ALL</strain>
    </source>
</reference>
<evidence type="ECO:0000313" key="3">
    <source>
        <dbReference type="EMBL" id="TKR61211.1"/>
    </source>
</evidence>
<evidence type="ECO:0000256" key="1">
    <source>
        <dbReference type="SAM" id="MobiDB-lite"/>
    </source>
</evidence>